<dbReference type="AlphaFoldDB" id="A0A9Q3SWN0"/>
<dbReference type="SUPFAM" id="SSF47413">
    <property type="entry name" value="lambda repressor-like DNA-binding domains"/>
    <property type="match status" value="1"/>
</dbReference>
<gene>
    <name evidence="2" type="ORF">KIJ12_00825</name>
</gene>
<dbReference type="EMBL" id="JAHBFI010000001">
    <property type="protein sequence ID" value="MBZ5961722.1"/>
    <property type="molecule type" value="Genomic_DNA"/>
</dbReference>
<comment type="caution">
    <text evidence="2">The sequence shown here is derived from an EMBL/GenBank/DDBJ whole genome shotgun (WGS) entry which is preliminary data.</text>
</comment>
<dbReference type="InterPro" id="IPR001387">
    <property type="entry name" value="Cro/C1-type_HTH"/>
</dbReference>
<dbReference type="Pfam" id="PF13443">
    <property type="entry name" value="HTH_26"/>
    <property type="match status" value="1"/>
</dbReference>
<dbReference type="InterPro" id="IPR010982">
    <property type="entry name" value="Lambda_DNA-bd_dom_sf"/>
</dbReference>
<accession>A0A9Q3SWN0</accession>
<protein>
    <submittedName>
        <fullName evidence="2">Helix-turn-helix transcriptional regulator</fullName>
    </submittedName>
</protein>
<dbReference type="RefSeq" id="WP_060391277.1">
    <property type="nucleotide sequence ID" value="NZ_CBCPIF010000001.1"/>
</dbReference>
<evidence type="ECO:0000313" key="2">
    <source>
        <dbReference type="EMBL" id="MBZ5961722.1"/>
    </source>
</evidence>
<dbReference type="Proteomes" id="UP000752647">
    <property type="component" value="Unassembled WGS sequence"/>
</dbReference>
<dbReference type="CDD" id="cd00093">
    <property type="entry name" value="HTH_XRE"/>
    <property type="match status" value="1"/>
</dbReference>
<name>A0A9Q3SWN0_9LACO</name>
<evidence type="ECO:0000313" key="3">
    <source>
        <dbReference type="Proteomes" id="UP000752647"/>
    </source>
</evidence>
<proteinExistence type="predicted"/>
<sequence length="70" mass="7875">MAFTLKFRDPVNVKGKIAMKGESVAGFARRIEVNYSLMIEYLNCKKYPSPPTAKKIADGLGCEIEDIFFI</sequence>
<organism evidence="2 3">
    <name type="scientific">Leuconostoc gasicomitatum</name>
    <dbReference type="NCBI Taxonomy" id="115778"/>
    <lineage>
        <taxon>Bacteria</taxon>
        <taxon>Bacillati</taxon>
        <taxon>Bacillota</taxon>
        <taxon>Bacilli</taxon>
        <taxon>Lactobacillales</taxon>
        <taxon>Lactobacillaceae</taxon>
        <taxon>Leuconostoc</taxon>
        <taxon>Leuconostoc gelidum group</taxon>
    </lineage>
</organism>
<evidence type="ECO:0000259" key="1">
    <source>
        <dbReference type="PROSITE" id="PS50943"/>
    </source>
</evidence>
<feature type="domain" description="HTH cro/C1-type" evidence="1">
    <location>
        <begin position="27"/>
        <end position="67"/>
    </location>
</feature>
<dbReference type="GO" id="GO:0003677">
    <property type="term" value="F:DNA binding"/>
    <property type="evidence" value="ECO:0007669"/>
    <property type="project" value="InterPro"/>
</dbReference>
<dbReference type="Gene3D" id="1.10.260.40">
    <property type="entry name" value="lambda repressor-like DNA-binding domains"/>
    <property type="match status" value="1"/>
</dbReference>
<reference evidence="2" key="1">
    <citation type="submission" date="2021-05" db="EMBL/GenBank/DDBJ databases">
        <title>Pangenome of Leuconostoc gelidum warrants species status for Leuconostoc gelidum subsp. gasicomitatum.</title>
        <authorList>
            <person name="Johansson P."/>
            <person name="Sade E."/>
            <person name="Hultman J."/>
            <person name="Auvinen P."/>
            <person name="Bjorkroth J."/>
        </authorList>
    </citation>
    <scope>NUCLEOTIDE SEQUENCE</scope>
    <source>
        <strain evidence="2">A.21.4</strain>
    </source>
</reference>
<dbReference type="PROSITE" id="PS50943">
    <property type="entry name" value="HTH_CROC1"/>
    <property type="match status" value="1"/>
</dbReference>